<proteinExistence type="predicted"/>
<dbReference type="Proteomes" id="UP000825679">
    <property type="component" value="Chromosome"/>
</dbReference>
<dbReference type="EMBL" id="CP081150">
    <property type="protein sequence ID" value="QZA79397.1"/>
    <property type="molecule type" value="Genomic_DNA"/>
</dbReference>
<gene>
    <name evidence="1" type="ORF">K4H28_01600</name>
</gene>
<sequence length="61" mass="7107">MKTGNFSAAFCHLENAHILGQQQMLWHWAVHFWMLRVAIAQQDWPEAAGQIWRIILTPLGH</sequence>
<reference evidence="1 2" key="1">
    <citation type="submission" date="2021-08" db="EMBL/GenBank/DDBJ databases">
        <title>complete genome sequencing of Deefgea sp. D25.</title>
        <authorList>
            <person name="Bae J.-W."/>
            <person name="Gim D.-H."/>
        </authorList>
    </citation>
    <scope>NUCLEOTIDE SEQUENCE [LARGE SCALE GENOMIC DNA]</scope>
    <source>
        <strain evidence="1 2">D25</strain>
    </source>
</reference>
<dbReference type="InterPro" id="IPR022172">
    <property type="entry name" value="DUF3703"/>
</dbReference>
<keyword evidence="2" id="KW-1185">Reference proteome</keyword>
<organism evidence="1 2">
    <name type="scientific">Deefgea tanakiae</name>
    <dbReference type="NCBI Taxonomy" id="2865840"/>
    <lineage>
        <taxon>Bacteria</taxon>
        <taxon>Pseudomonadati</taxon>
        <taxon>Pseudomonadota</taxon>
        <taxon>Betaproteobacteria</taxon>
        <taxon>Neisseriales</taxon>
        <taxon>Chitinibacteraceae</taxon>
        <taxon>Deefgea</taxon>
    </lineage>
</organism>
<protein>
    <submittedName>
        <fullName evidence="1">DUF3703 domain-containing protein</fullName>
    </submittedName>
</protein>
<evidence type="ECO:0000313" key="1">
    <source>
        <dbReference type="EMBL" id="QZA79397.1"/>
    </source>
</evidence>
<accession>A0ABX8ZAP8</accession>
<name>A0ABX8ZAP8_9NEIS</name>
<dbReference type="Pfam" id="PF12487">
    <property type="entry name" value="DUF3703"/>
    <property type="match status" value="1"/>
</dbReference>
<evidence type="ECO:0000313" key="2">
    <source>
        <dbReference type="Proteomes" id="UP000825679"/>
    </source>
</evidence>